<dbReference type="Proteomes" id="UP000241167">
    <property type="component" value="Unassembled WGS sequence"/>
</dbReference>
<accession>A0A2P7QFR3</accession>
<dbReference type="EMBL" id="PXYI01000011">
    <property type="protein sequence ID" value="PSJ36817.1"/>
    <property type="molecule type" value="Genomic_DNA"/>
</dbReference>
<keyword evidence="2" id="KW-1185">Reference proteome</keyword>
<evidence type="ECO:0000313" key="1">
    <source>
        <dbReference type="EMBL" id="PSJ36817.1"/>
    </source>
</evidence>
<organism evidence="1 2">
    <name type="scientific">Allosphingosinicella deserti</name>
    <dbReference type="NCBI Taxonomy" id="2116704"/>
    <lineage>
        <taxon>Bacteria</taxon>
        <taxon>Pseudomonadati</taxon>
        <taxon>Pseudomonadota</taxon>
        <taxon>Alphaproteobacteria</taxon>
        <taxon>Sphingomonadales</taxon>
        <taxon>Sphingomonadaceae</taxon>
        <taxon>Allosphingosinicella</taxon>
    </lineage>
</organism>
<evidence type="ECO:0008006" key="3">
    <source>
        <dbReference type="Google" id="ProtNLM"/>
    </source>
</evidence>
<protein>
    <recommendedName>
        <fullName evidence="3">DUF4303 domain-containing protein</fullName>
    </recommendedName>
</protein>
<name>A0A2P7QFR3_9SPHN</name>
<evidence type="ECO:0000313" key="2">
    <source>
        <dbReference type="Proteomes" id="UP000241167"/>
    </source>
</evidence>
<sequence length="203" mass="22200">MPTVYPFPTSVRSAGWRIRSEGGDAGRSMMQGEGPDLVTATIGAADDLISSLAAERLYAICLQTADDGMSVGLCANTEEGYAEKRESEAEFEDMTARYEAYLRWTPAEWRYEMIGDAHLVDVNRDLTAAALDAKEAFDTHFDRLIEAMIDALATLRAERGTALDGITLFVTISDSEEAEAIEHRSAVRLNPPALAAPFVGRFE</sequence>
<dbReference type="AlphaFoldDB" id="A0A2P7QFR3"/>
<gene>
    <name evidence="1" type="ORF">C7I55_24190</name>
</gene>
<proteinExistence type="predicted"/>
<dbReference type="InterPro" id="IPR025409">
    <property type="entry name" value="DUF4303"/>
</dbReference>
<dbReference type="Pfam" id="PF14136">
    <property type="entry name" value="DUF4303"/>
    <property type="match status" value="1"/>
</dbReference>
<reference evidence="1 2" key="1">
    <citation type="submission" date="2018-03" db="EMBL/GenBank/DDBJ databases">
        <title>The draft genome of Sphingosinicella sp. GL-C-18.</title>
        <authorList>
            <person name="Liu L."/>
            <person name="Li L."/>
            <person name="Liang L."/>
            <person name="Zhang X."/>
            <person name="Wang T."/>
        </authorList>
    </citation>
    <scope>NUCLEOTIDE SEQUENCE [LARGE SCALE GENOMIC DNA]</scope>
    <source>
        <strain evidence="1 2">GL-C-18</strain>
    </source>
</reference>
<comment type="caution">
    <text evidence="1">The sequence shown here is derived from an EMBL/GenBank/DDBJ whole genome shotgun (WGS) entry which is preliminary data.</text>
</comment>